<organism evidence="3 4">
    <name type="scientific">Grifola frondosa</name>
    <name type="common">Maitake</name>
    <name type="synonym">Polyporus frondosus</name>
    <dbReference type="NCBI Taxonomy" id="5627"/>
    <lineage>
        <taxon>Eukaryota</taxon>
        <taxon>Fungi</taxon>
        <taxon>Dikarya</taxon>
        <taxon>Basidiomycota</taxon>
        <taxon>Agaricomycotina</taxon>
        <taxon>Agaricomycetes</taxon>
        <taxon>Polyporales</taxon>
        <taxon>Grifolaceae</taxon>
        <taxon>Grifola</taxon>
    </lineage>
</organism>
<comment type="caution">
    <text evidence="3">The sequence shown here is derived from an EMBL/GenBank/DDBJ whole genome shotgun (WGS) entry which is preliminary data.</text>
</comment>
<dbReference type="STRING" id="5627.A0A1C7MBL9"/>
<accession>A0A1C7MBL9</accession>
<proteinExistence type="predicted"/>
<dbReference type="EMBL" id="LUGG01000005">
    <property type="protein sequence ID" value="OBZ74331.1"/>
    <property type="molecule type" value="Genomic_DNA"/>
</dbReference>
<feature type="domain" description="Gal80p-like C-terminal" evidence="2">
    <location>
        <begin position="50"/>
        <end position="109"/>
    </location>
</feature>
<gene>
    <name evidence="3" type="ORF">A0H81_05768</name>
</gene>
<evidence type="ECO:0000313" key="4">
    <source>
        <dbReference type="Proteomes" id="UP000092993"/>
    </source>
</evidence>
<reference evidence="3 4" key="1">
    <citation type="submission" date="2016-03" db="EMBL/GenBank/DDBJ databases">
        <title>Whole genome sequencing of Grifola frondosa 9006-11.</title>
        <authorList>
            <person name="Min B."/>
            <person name="Park H."/>
            <person name="Kim J.-G."/>
            <person name="Cho H."/>
            <person name="Oh Y.-L."/>
            <person name="Kong W.-S."/>
            <person name="Choi I.-G."/>
        </authorList>
    </citation>
    <scope>NUCLEOTIDE SEQUENCE [LARGE SCALE GENOMIC DNA]</scope>
    <source>
        <strain evidence="3 4">9006-11</strain>
    </source>
</reference>
<dbReference type="Gene3D" id="3.30.360.10">
    <property type="entry name" value="Dihydrodipicolinate Reductase, domain 2"/>
    <property type="match status" value="1"/>
</dbReference>
<dbReference type="AlphaFoldDB" id="A0A1C7MBL9"/>
<dbReference type="Proteomes" id="UP000092993">
    <property type="component" value="Unassembled WGS sequence"/>
</dbReference>
<dbReference type="InterPro" id="IPR055080">
    <property type="entry name" value="Gal80p-like_C"/>
</dbReference>
<feature type="region of interest" description="Disordered" evidence="1">
    <location>
        <begin position="1"/>
        <end position="56"/>
    </location>
</feature>
<feature type="compositionally biased region" description="Basic residues" evidence="1">
    <location>
        <begin position="1"/>
        <end position="11"/>
    </location>
</feature>
<evidence type="ECO:0000313" key="3">
    <source>
        <dbReference type="EMBL" id="OBZ74331.1"/>
    </source>
</evidence>
<dbReference type="OrthoDB" id="64915at2759"/>
<keyword evidence="4" id="KW-1185">Reference proteome</keyword>
<evidence type="ECO:0000256" key="1">
    <source>
        <dbReference type="SAM" id="MobiDB-lite"/>
    </source>
</evidence>
<evidence type="ECO:0000259" key="2">
    <source>
        <dbReference type="Pfam" id="PF22685"/>
    </source>
</evidence>
<sequence length="188" mass="21073">MRRHVPRRRCRPQPERDDIRARTARFHLRDDGPVLPGRPVRRRGREPDERGVKSNSADQLAFTGILRDSGAILTATWRGGISTTTLSDKGTPSLLWIIDGDKGHIRVESTAPTGIFLQSFMPDKVFLNGEEVNVLEEDTLSNTGRAFEEFAKGSEGIYPTFDDAVVFKRHVDAFARSAKEGRTIRLDA</sequence>
<feature type="compositionally biased region" description="Basic and acidic residues" evidence="1">
    <location>
        <begin position="12"/>
        <end position="32"/>
    </location>
</feature>
<dbReference type="OMA" id="SAWEEFA"/>
<dbReference type="Pfam" id="PF22685">
    <property type="entry name" value="Gal80p_C-like"/>
    <property type="match status" value="1"/>
</dbReference>
<name>A0A1C7MBL9_GRIFR</name>
<protein>
    <recommendedName>
        <fullName evidence="2">Gal80p-like C-terminal domain-containing protein</fullName>
    </recommendedName>
</protein>